<dbReference type="GO" id="GO:0015035">
    <property type="term" value="F:protein-disulfide reductase activity"/>
    <property type="evidence" value="ECO:0007669"/>
    <property type="project" value="InterPro"/>
</dbReference>
<dbReference type="EMBL" id="UINC01078596">
    <property type="protein sequence ID" value="SVC19815.1"/>
    <property type="molecule type" value="Genomic_DNA"/>
</dbReference>
<evidence type="ECO:0000256" key="5">
    <source>
        <dbReference type="SAM" id="Phobius"/>
    </source>
</evidence>
<keyword evidence="3 5" id="KW-1133">Transmembrane helix</keyword>
<sequence>MNIFLNKKKFYLFILFYSLLAIFFALYVEHFLEYKPCKLCLYQRVPYIFAIFISFVGYNYFKNDKILILIVVIFSISVLISGYHYGIENNIFEEFSGCNAGALEIIDKSELLKSLNNNVSSCKDVSFKFFGISLAGINLLLSLLIVVYSLRTLVYEKN</sequence>
<dbReference type="GO" id="GO:0006457">
    <property type="term" value="P:protein folding"/>
    <property type="evidence" value="ECO:0007669"/>
    <property type="project" value="InterPro"/>
</dbReference>
<evidence type="ECO:0000256" key="1">
    <source>
        <dbReference type="ARBA" id="ARBA00004141"/>
    </source>
</evidence>
<feature type="transmembrane region" description="Helical" evidence="5">
    <location>
        <begin position="44"/>
        <end position="61"/>
    </location>
</feature>
<name>A0A382K816_9ZZZZ</name>
<evidence type="ECO:0000256" key="4">
    <source>
        <dbReference type="ARBA" id="ARBA00023136"/>
    </source>
</evidence>
<evidence type="ECO:0000313" key="6">
    <source>
        <dbReference type="EMBL" id="SVC19815.1"/>
    </source>
</evidence>
<keyword evidence="4 5" id="KW-0472">Membrane</keyword>
<organism evidence="6">
    <name type="scientific">marine metagenome</name>
    <dbReference type="NCBI Taxonomy" id="408172"/>
    <lineage>
        <taxon>unclassified sequences</taxon>
        <taxon>metagenomes</taxon>
        <taxon>ecological metagenomes</taxon>
    </lineage>
</organism>
<dbReference type="GO" id="GO:0016020">
    <property type="term" value="C:membrane"/>
    <property type="evidence" value="ECO:0007669"/>
    <property type="project" value="UniProtKB-SubCell"/>
</dbReference>
<keyword evidence="2 5" id="KW-0812">Transmembrane</keyword>
<evidence type="ECO:0000256" key="3">
    <source>
        <dbReference type="ARBA" id="ARBA00022989"/>
    </source>
</evidence>
<dbReference type="Gene3D" id="1.20.1550.10">
    <property type="entry name" value="DsbB-like"/>
    <property type="match status" value="1"/>
</dbReference>
<feature type="transmembrane region" description="Helical" evidence="5">
    <location>
        <begin position="12"/>
        <end position="32"/>
    </location>
</feature>
<accession>A0A382K816</accession>
<dbReference type="AlphaFoldDB" id="A0A382K816"/>
<protein>
    <recommendedName>
        <fullName evidence="7">Disulfide bond formation protein B</fullName>
    </recommendedName>
</protein>
<evidence type="ECO:0008006" key="7">
    <source>
        <dbReference type="Google" id="ProtNLM"/>
    </source>
</evidence>
<gene>
    <name evidence="6" type="ORF">METZ01_LOCUS272669</name>
</gene>
<dbReference type="InterPro" id="IPR023380">
    <property type="entry name" value="DsbB-like_sf"/>
</dbReference>
<comment type="subcellular location">
    <subcellularLocation>
        <location evidence="1">Membrane</location>
        <topology evidence="1">Multi-pass membrane protein</topology>
    </subcellularLocation>
</comment>
<feature type="transmembrane region" description="Helical" evidence="5">
    <location>
        <begin position="129"/>
        <end position="150"/>
    </location>
</feature>
<reference evidence="6" key="1">
    <citation type="submission" date="2018-05" db="EMBL/GenBank/DDBJ databases">
        <authorList>
            <person name="Lanie J.A."/>
            <person name="Ng W.-L."/>
            <person name="Kazmierczak K.M."/>
            <person name="Andrzejewski T.M."/>
            <person name="Davidsen T.M."/>
            <person name="Wayne K.J."/>
            <person name="Tettelin H."/>
            <person name="Glass J.I."/>
            <person name="Rusch D."/>
            <person name="Podicherti R."/>
            <person name="Tsui H.-C.T."/>
            <person name="Winkler M.E."/>
        </authorList>
    </citation>
    <scope>NUCLEOTIDE SEQUENCE</scope>
</reference>
<evidence type="ECO:0000256" key="2">
    <source>
        <dbReference type="ARBA" id="ARBA00022692"/>
    </source>
</evidence>
<dbReference type="InterPro" id="IPR024199">
    <property type="entry name" value="Uncharacterised_DsbB"/>
</dbReference>
<dbReference type="SUPFAM" id="SSF158442">
    <property type="entry name" value="DsbB-like"/>
    <property type="match status" value="1"/>
</dbReference>
<feature type="transmembrane region" description="Helical" evidence="5">
    <location>
        <begin position="66"/>
        <end position="86"/>
    </location>
</feature>
<dbReference type="InterPro" id="IPR003752">
    <property type="entry name" value="DiS_bond_form_DsbB/BdbC"/>
</dbReference>
<dbReference type="PIRSF" id="PIRSF033913">
    <property type="entry name" value="S-S_format_DsbB"/>
    <property type="match status" value="1"/>
</dbReference>
<dbReference type="Pfam" id="PF02600">
    <property type="entry name" value="DsbB"/>
    <property type="match status" value="1"/>
</dbReference>
<proteinExistence type="predicted"/>